<evidence type="ECO:0000313" key="7">
    <source>
        <dbReference type="EMBL" id="KKK79399.1"/>
    </source>
</evidence>
<dbReference type="InterPro" id="IPR037185">
    <property type="entry name" value="EmrE-like"/>
</dbReference>
<keyword evidence="3 5" id="KW-1133">Transmembrane helix</keyword>
<feature type="transmembrane region" description="Helical" evidence="5">
    <location>
        <begin position="272"/>
        <end position="292"/>
    </location>
</feature>
<evidence type="ECO:0000256" key="2">
    <source>
        <dbReference type="ARBA" id="ARBA00022692"/>
    </source>
</evidence>
<keyword evidence="4 5" id="KW-0472">Membrane</keyword>
<feature type="domain" description="EamA" evidence="6">
    <location>
        <begin position="43"/>
        <end position="172"/>
    </location>
</feature>
<feature type="non-terminal residue" evidence="7">
    <location>
        <position position="1"/>
    </location>
</feature>
<dbReference type="GO" id="GO:0016020">
    <property type="term" value="C:membrane"/>
    <property type="evidence" value="ECO:0007669"/>
    <property type="project" value="UniProtKB-SubCell"/>
</dbReference>
<feature type="transmembrane region" description="Helical" evidence="5">
    <location>
        <begin position="102"/>
        <end position="124"/>
    </location>
</feature>
<evidence type="ECO:0000256" key="3">
    <source>
        <dbReference type="ARBA" id="ARBA00022989"/>
    </source>
</evidence>
<comment type="subcellular location">
    <subcellularLocation>
        <location evidence="1">Membrane</location>
        <topology evidence="1">Multi-pass membrane protein</topology>
    </subcellularLocation>
</comment>
<feature type="transmembrane region" description="Helical" evidence="5">
    <location>
        <begin position="158"/>
        <end position="176"/>
    </location>
</feature>
<dbReference type="AlphaFoldDB" id="A0A0F9ALR3"/>
<comment type="caution">
    <text evidence="7">The sequence shown here is derived from an EMBL/GenBank/DDBJ whole genome shotgun (WGS) entry which is preliminary data.</text>
</comment>
<dbReference type="EMBL" id="LAZR01054047">
    <property type="protein sequence ID" value="KKK79399.1"/>
    <property type="molecule type" value="Genomic_DNA"/>
</dbReference>
<sequence>LIPEPGHARTATDGATGKAVAFMTQTTDPRGEAATRRRMLLLATMLMVTAAFLNAVDAVIVRVLTRDLHPFVIGFFRALFGLMAVLPFMLRKRGILATSYRWLHGLRAGLKLLSLVAFFMAIAAAPLADVTAIMFAAPIFVTMGAWVFLGERARLHRILAVVIGFLGVLVILRPGQAGLDPLLLPALGFALLGALLTAVIQLMLKAMAKRDRTETLVAWNLILTVPLGLLPALWFWTTPTLTMLLLLAIQGVIGAVNMTGVTKAFSMAEASYLAPLDFMRLPFVAILSFAFFQEVAGISTWVGAGVIFVATLLMQGPARFWRTRGM</sequence>
<feature type="transmembrane region" description="Helical" evidence="5">
    <location>
        <begin position="71"/>
        <end position="90"/>
    </location>
</feature>
<protein>
    <recommendedName>
        <fullName evidence="6">EamA domain-containing protein</fullName>
    </recommendedName>
</protein>
<feature type="transmembrane region" description="Helical" evidence="5">
    <location>
        <begin position="40"/>
        <end position="65"/>
    </location>
</feature>
<dbReference type="InterPro" id="IPR000620">
    <property type="entry name" value="EamA_dom"/>
</dbReference>
<evidence type="ECO:0000256" key="1">
    <source>
        <dbReference type="ARBA" id="ARBA00004141"/>
    </source>
</evidence>
<proteinExistence type="predicted"/>
<feature type="transmembrane region" description="Helical" evidence="5">
    <location>
        <begin position="216"/>
        <end position="236"/>
    </location>
</feature>
<dbReference type="PANTHER" id="PTHR22911:SF6">
    <property type="entry name" value="SOLUTE CARRIER FAMILY 35 MEMBER G1"/>
    <property type="match status" value="1"/>
</dbReference>
<feature type="transmembrane region" description="Helical" evidence="5">
    <location>
        <begin position="298"/>
        <end position="316"/>
    </location>
</feature>
<organism evidence="7">
    <name type="scientific">marine sediment metagenome</name>
    <dbReference type="NCBI Taxonomy" id="412755"/>
    <lineage>
        <taxon>unclassified sequences</taxon>
        <taxon>metagenomes</taxon>
        <taxon>ecological metagenomes</taxon>
    </lineage>
</organism>
<gene>
    <name evidence="7" type="ORF">LCGC14_2833900</name>
</gene>
<dbReference type="PANTHER" id="PTHR22911">
    <property type="entry name" value="ACYL-MALONYL CONDENSING ENZYME-RELATED"/>
    <property type="match status" value="1"/>
</dbReference>
<dbReference type="SUPFAM" id="SSF103481">
    <property type="entry name" value="Multidrug resistance efflux transporter EmrE"/>
    <property type="match status" value="2"/>
</dbReference>
<evidence type="ECO:0000259" key="6">
    <source>
        <dbReference type="Pfam" id="PF00892"/>
    </source>
</evidence>
<evidence type="ECO:0000256" key="5">
    <source>
        <dbReference type="SAM" id="Phobius"/>
    </source>
</evidence>
<dbReference type="Pfam" id="PF00892">
    <property type="entry name" value="EamA"/>
    <property type="match status" value="2"/>
</dbReference>
<feature type="transmembrane region" description="Helical" evidence="5">
    <location>
        <begin position="130"/>
        <end position="149"/>
    </location>
</feature>
<evidence type="ECO:0000256" key="4">
    <source>
        <dbReference type="ARBA" id="ARBA00023136"/>
    </source>
</evidence>
<keyword evidence="2 5" id="KW-0812">Transmembrane</keyword>
<accession>A0A0F9ALR3</accession>
<name>A0A0F9ALR3_9ZZZZ</name>
<feature type="transmembrane region" description="Helical" evidence="5">
    <location>
        <begin position="242"/>
        <end position="260"/>
    </location>
</feature>
<feature type="transmembrane region" description="Helical" evidence="5">
    <location>
        <begin position="182"/>
        <end position="204"/>
    </location>
</feature>
<reference evidence="7" key="1">
    <citation type="journal article" date="2015" name="Nature">
        <title>Complex archaea that bridge the gap between prokaryotes and eukaryotes.</title>
        <authorList>
            <person name="Spang A."/>
            <person name="Saw J.H."/>
            <person name="Jorgensen S.L."/>
            <person name="Zaremba-Niedzwiedzka K."/>
            <person name="Martijn J."/>
            <person name="Lind A.E."/>
            <person name="van Eijk R."/>
            <person name="Schleper C."/>
            <person name="Guy L."/>
            <person name="Ettema T.J."/>
        </authorList>
    </citation>
    <scope>NUCLEOTIDE SEQUENCE</scope>
</reference>
<feature type="domain" description="EamA" evidence="6">
    <location>
        <begin position="187"/>
        <end position="314"/>
    </location>
</feature>